<keyword evidence="2" id="KW-0106">Calcium</keyword>
<dbReference type="CDD" id="cd08376">
    <property type="entry name" value="C2B_MCTP_PRT"/>
    <property type="match status" value="1"/>
</dbReference>
<keyword evidence="1" id="KW-0479">Metal-binding</keyword>
<dbReference type="PANTHER" id="PTHR45911:SF4">
    <property type="entry name" value="MULTIPLE C2 AND TRANSMEMBRANE DOMAIN-CONTAINING PROTEIN"/>
    <property type="match status" value="1"/>
</dbReference>
<feature type="compositionally biased region" description="Low complexity" evidence="3">
    <location>
        <begin position="90"/>
        <end position="99"/>
    </location>
</feature>
<feature type="region of interest" description="Disordered" evidence="3">
    <location>
        <begin position="37"/>
        <end position="99"/>
    </location>
</feature>
<organism evidence="5 6">
    <name type="scientific">Tegillarca granosa</name>
    <name type="common">Malaysian cockle</name>
    <name type="synonym">Anadara granosa</name>
    <dbReference type="NCBI Taxonomy" id="220873"/>
    <lineage>
        <taxon>Eukaryota</taxon>
        <taxon>Metazoa</taxon>
        <taxon>Spiralia</taxon>
        <taxon>Lophotrochozoa</taxon>
        <taxon>Mollusca</taxon>
        <taxon>Bivalvia</taxon>
        <taxon>Autobranchia</taxon>
        <taxon>Pteriomorphia</taxon>
        <taxon>Arcoida</taxon>
        <taxon>Arcoidea</taxon>
        <taxon>Arcidae</taxon>
        <taxon>Tegillarca</taxon>
    </lineage>
</organism>
<dbReference type="CDD" id="cd04042">
    <property type="entry name" value="C2A_MCTP_PRT"/>
    <property type="match status" value="1"/>
</dbReference>
<feature type="domain" description="C2" evidence="4">
    <location>
        <begin position="568"/>
        <end position="683"/>
    </location>
</feature>
<evidence type="ECO:0000259" key="4">
    <source>
        <dbReference type="PROSITE" id="PS50004"/>
    </source>
</evidence>
<dbReference type="CDD" id="cd08377">
    <property type="entry name" value="C2C_MCTP_PRT"/>
    <property type="match status" value="1"/>
</dbReference>
<sequence length="779" mass="88738">MSDKLEDVLSGRDYMRRAHPECNHNGEWPFENEYTHSHQQEDDNMVNPDLNSPVSFTSNTSTCKQRAVKSVKSSDKVNSSPPRVSESRLSKSTTGKGSSLTACDQKILSSASAIMSRHHDKKKQKTWYKKLCVGKPFKRKKEYRLSDDKVISRSVENLTLHTTNLGVLGAFVGCANSATDLPSLQQHLSRKWSSGSECSNDSMDSTPELDYRYLNHKNFNLRANVSNPELYHGSPMLRGRPKGYSLESDHSSFDVSPTVSVEDFDADDSGMDYIKVVQDSGGEDSDFLQETTLRQRQHALLQHQFYELKVWLKEGKDLVVRDSSGTSDPYVKFKIGHKQYYKSKTIYKNLCPTWDEKFVIPIEDVYQPVQVKVLDYDRGRSDDPMGSCEIELSSLDINVPTDLKLHLEDSGKNTEYMGYLLLQCTLVPKVIPEKDMGCRKSSKNILSSDSSKKLKNQIWSGVVTIVLVEGRDLMPMDDNGFSDPYVKFRLGPEKYKSKHKSKTLNPKWLEQFDLRLFDDQNKQLELTVYDHDVTGKDDFMGSGTSGAETISDLANYTANPREREGIIRKYGIVKSLENIKDIGWLQVKVFKANNLVSADIGGKSDPFCVLELDNARLQTQTEYKTLNPEWNKVFTFNIRDIHSVLEVTVYDEDRDKKVEFLGKVLIPLLKIKQGERKWYALKDKKLIHKSRGAIQLELDYVYNPVKAAIRTVNPKEEKYMQPDPKFKIAIMKKNIDRVSQIAAAGVEGGKFLQSCFDWESKPRSITAFIVSLSDYCVEF</sequence>
<dbReference type="Pfam" id="PF00168">
    <property type="entry name" value="C2"/>
    <property type="match status" value="3"/>
</dbReference>
<evidence type="ECO:0000313" key="5">
    <source>
        <dbReference type="EMBL" id="KAJ8304732.1"/>
    </source>
</evidence>
<feature type="domain" description="C2" evidence="4">
    <location>
        <begin position="289"/>
        <end position="405"/>
    </location>
</feature>
<feature type="compositionally biased region" description="Low complexity" evidence="3">
    <location>
        <begin position="68"/>
        <end position="80"/>
    </location>
</feature>
<keyword evidence="6" id="KW-1185">Reference proteome</keyword>
<dbReference type="InterPro" id="IPR035892">
    <property type="entry name" value="C2_domain_sf"/>
</dbReference>
<name>A0ABQ9EHI9_TEGGR</name>
<dbReference type="Proteomes" id="UP001217089">
    <property type="component" value="Unassembled WGS sequence"/>
</dbReference>
<reference evidence="5 6" key="1">
    <citation type="submission" date="2022-12" db="EMBL/GenBank/DDBJ databases">
        <title>Chromosome-level genome of Tegillarca granosa.</title>
        <authorList>
            <person name="Kim J."/>
        </authorList>
    </citation>
    <scope>NUCLEOTIDE SEQUENCE [LARGE SCALE GENOMIC DNA]</scope>
    <source>
        <strain evidence="5">Teg-2019</strain>
        <tissue evidence="5">Adductor muscle</tissue>
    </source>
</reference>
<dbReference type="SMART" id="SM00239">
    <property type="entry name" value="C2"/>
    <property type="match status" value="3"/>
</dbReference>
<dbReference type="Gene3D" id="2.60.40.150">
    <property type="entry name" value="C2 domain"/>
    <property type="match status" value="3"/>
</dbReference>
<feature type="domain" description="C2" evidence="4">
    <location>
        <begin position="440"/>
        <end position="565"/>
    </location>
</feature>
<dbReference type="PRINTS" id="PR00360">
    <property type="entry name" value="C2DOMAIN"/>
</dbReference>
<proteinExistence type="predicted"/>
<evidence type="ECO:0000313" key="6">
    <source>
        <dbReference type="Proteomes" id="UP001217089"/>
    </source>
</evidence>
<evidence type="ECO:0000256" key="2">
    <source>
        <dbReference type="ARBA" id="ARBA00022837"/>
    </source>
</evidence>
<dbReference type="PANTHER" id="PTHR45911">
    <property type="entry name" value="C2 DOMAIN-CONTAINING PROTEIN"/>
    <property type="match status" value="1"/>
</dbReference>
<accession>A0ABQ9EHI9</accession>
<dbReference type="InterPro" id="IPR000008">
    <property type="entry name" value="C2_dom"/>
</dbReference>
<evidence type="ECO:0000256" key="3">
    <source>
        <dbReference type="SAM" id="MobiDB-lite"/>
    </source>
</evidence>
<comment type="caution">
    <text evidence="5">The sequence shown here is derived from an EMBL/GenBank/DDBJ whole genome shotgun (WGS) entry which is preliminary data.</text>
</comment>
<gene>
    <name evidence="5" type="ORF">KUTeg_018315</name>
</gene>
<evidence type="ECO:0000256" key="1">
    <source>
        <dbReference type="ARBA" id="ARBA00022723"/>
    </source>
</evidence>
<protein>
    <recommendedName>
        <fullName evidence="4">C2 domain-containing protein</fullName>
    </recommendedName>
</protein>
<dbReference type="EMBL" id="JARBDR010000903">
    <property type="protein sequence ID" value="KAJ8304732.1"/>
    <property type="molecule type" value="Genomic_DNA"/>
</dbReference>
<feature type="compositionally biased region" description="Polar residues" evidence="3">
    <location>
        <begin position="49"/>
        <end position="64"/>
    </location>
</feature>
<dbReference type="PROSITE" id="PS50004">
    <property type="entry name" value="C2"/>
    <property type="match status" value="3"/>
</dbReference>
<dbReference type="SUPFAM" id="SSF49562">
    <property type="entry name" value="C2 domain (Calcium/lipid-binding domain, CaLB)"/>
    <property type="match status" value="3"/>
</dbReference>